<dbReference type="AlphaFoldDB" id="A0A3S3LA89"/>
<evidence type="ECO:0000256" key="1">
    <source>
        <dbReference type="ARBA" id="ARBA00004651"/>
    </source>
</evidence>
<keyword evidence="4 7" id="KW-0812">Transmembrane</keyword>
<dbReference type="InterPro" id="IPR011701">
    <property type="entry name" value="MFS"/>
</dbReference>
<dbReference type="SUPFAM" id="SSF103473">
    <property type="entry name" value="MFS general substrate transporter"/>
    <property type="match status" value="1"/>
</dbReference>
<accession>A0A3S3LA89</accession>
<dbReference type="Proteomes" id="UP000285859">
    <property type="component" value="Unassembled WGS sequence"/>
</dbReference>
<evidence type="ECO:0000256" key="5">
    <source>
        <dbReference type="ARBA" id="ARBA00022989"/>
    </source>
</evidence>
<comment type="subcellular location">
    <subcellularLocation>
        <location evidence="1">Cell membrane</location>
        <topology evidence="1">Multi-pass membrane protein</topology>
    </subcellularLocation>
</comment>
<dbReference type="GO" id="GO:0022857">
    <property type="term" value="F:transmembrane transporter activity"/>
    <property type="evidence" value="ECO:0007669"/>
    <property type="project" value="InterPro"/>
</dbReference>
<feature type="transmembrane region" description="Helical" evidence="7">
    <location>
        <begin position="95"/>
        <end position="119"/>
    </location>
</feature>
<dbReference type="GO" id="GO:0005886">
    <property type="term" value="C:plasma membrane"/>
    <property type="evidence" value="ECO:0007669"/>
    <property type="project" value="UniProtKB-SubCell"/>
</dbReference>
<evidence type="ECO:0000256" key="3">
    <source>
        <dbReference type="ARBA" id="ARBA00022475"/>
    </source>
</evidence>
<evidence type="ECO:0000313" key="9">
    <source>
        <dbReference type="EMBL" id="RWR49073.1"/>
    </source>
</evidence>
<dbReference type="PANTHER" id="PTHR23513:SF6">
    <property type="entry name" value="MAJOR FACILITATOR SUPERFAMILY ASSOCIATED DOMAIN-CONTAINING PROTEIN"/>
    <property type="match status" value="1"/>
</dbReference>
<keyword evidence="6 7" id="KW-0472">Membrane</keyword>
<keyword evidence="2" id="KW-0813">Transport</keyword>
<keyword evidence="5 7" id="KW-1133">Transmembrane helix</keyword>
<feature type="transmembrane region" description="Helical" evidence="7">
    <location>
        <begin position="7"/>
        <end position="31"/>
    </location>
</feature>
<sequence length="394" mass="44524">MYKKMSLFLGINLLVSFAGTLFQMNILWRIFTNHEQLQTIVLVLSSSFILQSIFSLVAGVIADSYPKKRLLLISIVSFILVVIGVYFIKFDSARIIFYLIFSAISTLFQRGIITLVVSALSTNEYIKYDSISVLSTQVTAVLNNILAGLIITFLGLNYIYLLVFLLFILSLFVTYFFIPNEKKQEIKKKENTFPLSFIKEKILSDKKIIIFMILLFFLNLDYGYIPNVLPFFMLQSTKSLSPLFLSLLKSSTNIGESLASIVIIRFSKKVSQMTKIGLLGSAFCFIFLPMINKFIFVTFLVLLFYGFFDTFTQPLFSYFVSSIDSSVRGRIIGVIDCVVYIAAPIGMILGNAVSHFGLIPLGAAIATVFLLTYLILVQTKIYRNIDLEANNESE</sequence>
<evidence type="ECO:0000256" key="6">
    <source>
        <dbReference type="ARBA" id="ARBA00023136"/>
    </source>
</evidence>
<dbReference type="PROSITE" id="PS50850">
    <property type="entry name" value="MFS"/>
    <property type="match status" value="1"/>
</dbReference>
<dbReference type="InterPro" id="IPR036259">
    <property type="entry name" value="MFS_trans_sf"/>
</dbReference>
<gene>
    <name evidence="9" type="ORF">EO246_01970</name>
</gene>
<feature type="transmembrane region" description="Helical" evidence="7">
    <location>
        <begin position="131"/>
        <end position="152"/>
    </location>
</feature>
<keyword evidence="3" id="KW-1003">Cell membrane</keyword>
<reference evidence="9 10" key="1">
    <citation type="submission" date="2019-01" db="EMBL/GenBank/DDBJ databases">
        <title>Whole genome sequence of Lactococcus lactis isolated from cow milk.</title>
        <authorList>
            <person name="Sundararaman A."/>
            <person name="Tamang J.-P."/>
            <person name="Halami P."/>
        </authorList>
    </citation>
    <scope>NUCLEOTIDE SEQUENCE [LARGE SCALE GENOMIC DNA]</scope>
    <source>
        <strain evidence="9 10">C2D</strain>
    </source>
</reference>
<evidence type="ECO:0000256" key="4">
    <source>
        <dbReference type="ARBA" id="ARBA00022692"/>
    </source>
</evidence>
<evidence type="ECO:0000256" key="7">
    <source>
        <dbReference type="SAM" id="Phobius"/>
    </source>
</evidence>
<evidence type="ECO:0000256" key="2">
    <source>
        <dbReference type="ARBA" id="ARBA00022448"/>
    </source>
</evidence>
<feature type="transmembrane region" description="Helical" evidence="7">
    <location>
        <begin position="158"/>
        <end position="178"/>
    </location>
</feature>
<evidence type="ECO:0000259" key="8">
    <source>
        <dbReference type="PROSITE" id="PS50850"/>
    </source>
</evidence>
<feature type="domain" description="Major facilitator superfamily (MFS) profile" evidence="8">
    <location>
        <begin position="1"/>
        <end position="381"/>
    </location>
</feature>
<feature type="transmembrane region" description="Helical" evidence="7">
    <location>
        <begin position="70"/>
        <end position="89"/>
    </location>
</feature>
<dbReference type="RefSeq" id="WP_128267537.1">
    <property type="nucleotide sequence ID" value="NZ_CP092748.1"/>
</dbReference>
<dbReference type="EMBL" id="SAXH01000002">
    <property type="protein sequence ID" value="RWR49073.1"/>
    <property type="molecule type" value="Genomic_DNA"/>
</dbReference>
<feature type="transmembrane region" description="Helical" evidence="7">
    <location>
        <begin position="331"/>
        <end position="350"/>
    </location>
</feature>
<feature type="transmembrane region" description="Helical" evidence="7">
    <location>
        <begin position="37"/>
        <end position="58"/>
    </location>
</feature>
<dbReference type="PANTHER" id="PTHR23513">
    <property type="entry name" value="INTEGRAL MEMBRANE EFFLUX PROTEIN-RELATED"/>
    <property type="match status" value="1"/>
</dbReference>
<comment type="caution">
    <text evidence="9">The sequence shown here is derived from an EMBL/GenBank/DDBJ whole genome shotgun (WGS) entry which is preliminary data.</text>
</comment>
<protein>
    <submittedName>
        <fullName evidence="9">MFS transporter</fullName>
    </submittedName>
</protein>
<dbReference type="Gene3D" id="1.20.1250.20">
    <property type="entry name" value="MFS general substrate transporter like domains"/>
    <property type="match status" value="1"/>
</dbReference>
<dbReference type="Pfam" id="PF07690">
    <property type="entry name" value="MFS_1"/>
    <property type="match status" value="1"/>
</dbReference>
<proteinExistence type="predicted"/>
<feature type="transmembrane region" description="Helical" evidence="7">
    <location>
        <begin position="208"/>
        <end position="225"/>
    </location>
</feature>
<organism evidence="9 10">
    <name type="scientific">Lactococcus lactis</name>
    <dbReference type="NCBI Taxonomy" id="1358"/>
    <lineage>
        <taxon>Bacteria</taxon>
        <taxon>Bacillati</taxon>
        <taxon>Bacillota</taxon>
        <taxon>Bacilli</taxon>
        <taxon>Lactobacillales</taxon>
        <taxon>Streptococcaceae</taxon>
        <taxon>Lactococcus</taxon>
    </lineage>
</organism>
<dbReference type="InterPro" id="IPR020846">
    <property type="entry name" value="MFS_dom"/>
</dbReference>
<feature type="transmembrane region" description="Helical" evidence="7">
    <location>
        <begin position="356"/>
        <end position="376"/>
    </location>
</feature>
<evidence type="ECO:0000313" key="10">
    <source>
        <dbReference type="Proteomes" id="UP000285859"/>
    </source>
</evidence>
<name>A0A3S3LA89_9LACT</name>